<dbReference type="GO" id="GO:0000156">
    <property type="term" value="F:phosphorelay response regulator activity"/>
    <property type="evidence" value="ECO:0007669"/>
    <property type="project" value="TreeGrafter"/>
</dbReference>
<dbReference type="PANTHER" id="PTHR48111">
    <property type="entry name" value="REGULATOR OF RPOS"/>
    <property type="match status" value="1"/>
</dbReference>
<dbReference type="Gene3D" id="3.40.50.2300">
    <property type="match status" value="1"/>
</dbReference>
<dbReference type="PROSITE" id="PS50110">
    <property type="entry name" value="RESPONSE_REGULATORY"/>
    <property type="match status" value="1"/>
</dbReference>
<evidence type="ECO:0000259" key="8">
    <source>
        <dbReference type="PROSITE" id="PS50110"/>
    </source>
</evidence>
<keyword evidence="5" id="KW-0804">Transcription</keyword>
<dbReference type="PROSITE" id="PS51755">
    <property type="entry name" value="OMPR_PHOB"/>
    <property type="match status" value="1"/>
</dbReference>
<evidence type="ECO:0000313" key="11">
    <source>
        <dbReference type="Proteomes" id="UP000182427"/>
    </source>
</evidence>
<feature type="DNA-binding region" description="OmpR/PhoB-type" evidence="7">
    <location>
        <begin position="124"/>
        <end position="222"/>
    </location>
</feature>
<evidence type="ECO:0000256" key="5">
    <source>
        <dbReference type="ARBA" id="ARBA00023163"/>
    </source>
</evidence>
<evidence type="ECO:0000256" key="7">
    <source>
        <dbReference type="PROSITE-ProRule" id="PRU01091"/>
    </source>
</evidence>
<name>A0A1G7GUQ1_9BACT</name>
<protein>
    <submittedName>
        <fullName evidence="10">Two-component system, OmpR family, response regulator PhoP</fullName>
    </submittedName>
</protein>
<keyword evidence="11" id="KW-1185">Reference proteome</keyword>
<keyword evidence="2" id="KW-0902">Two-component regulatory system</keyword>
<dbReference type="RefSeq" id="WP_083344024.1">
    <property type="nucleotide sequence ID" value="NZ_LT629690.1"/>
</dbReference>
<dbReference type="InterPro" id="IPR001789">
    <property type="entry name" value="Sig_transdc_resp-reg_receiver"/>
</dbReference>
<dbReference type="Pfam" id="PF00486">
    <property type="entry name" value="Trans_reg_C"/>
    <property type="match status" value="1"/>
</dbReference>
<dbReference type="GO" id="GO:0005829">
    <property type="term" value="C:cytosol"/>
    <property type="evidence" value="ECO:0007669"/>
    <property type="project" value="TreeGrafter"/>
</dbReference>
<feature type="domain" description="OmpR/PhoB-type" evidence="9">
    <location>
        <begin position="124"/>
        <end position="222"/>
    </location>
</feature>
<dbReference type="GO" id="GO:0032993">
    <property type="term" value="C:protein-DNA complex"/>
    <property type="evidence" value="ECO:0007669"/>
    <property type="project" value="TreeGrafter"/>
</dbReference>
<reference evidence="10 11" key="1">
    <citation type="submission" date="2016-10" db="EMBL/GenBank/DDBJ databases">
        <authorList>
            <person name="de Groot N.N."/>
        </authorList>
    </citation>
    <scope>NUCLEOTIDE SEQUENCE [LARGE SCALE GENOMIC DNA]</scope>
    <source>
        <strain evidence="10 11">GAS232</strain>
    </source>
</reference>
<evidence type="ECO:0000256" key="4">
    <source>
        <dbReference type="ARBA" id="ARBA00023125"/>
    </source>
</evidence>
<dbReference type="InterPro" id="IPR036388">
    <property type="entry name" value="WH-like_DNA-bd_sf"/>
</dbReference>
<dbReference type="InterPro" id="IPR039420">
    <property type="entry name" value="WalR-like"/>
</dbReference>
<evidence type="ECO:0000256" key="1">
    <source>
        <dbReference type="ARBA" id="ARBA00022553"/>
    </source>
</evidence>
<feature type="domain" description="Response regulatory" evidence="8">
    <location>
        <begin position="2"/>
        <end position="116"/>
    </location>
</feature>
<dbReference type="GO" id="GO:0006355">
    <property type="term" value="P:regulation of DNA-templated transcription"/>
    <property type="evidence" value="ECO:0007669"/>
    <property type="project" value="InterPro"/>
</dbReference>
<accession>A0A1G7GUQ1</accession>
<dbReference type="OrthoDB" id="152576at2"/>
<feature type="modified residue" description="4-aspartylphosphate" evidence="6">
    <location>
        <position position="51"/>
    </location>
</feature>
<dbReference type="GO" id="GO:0000976">
    <property type="term" value="F:transcription cis-regulatory region binding"/>
    <property type="evidence" value="ECO:0007669"/>
    <property type="project" value="TreeGrafter"/>
</dbReference>
<dbReference type="Proteomes" id="UP000182427">
    <property type="component" value="Chromosome I"/>
</dbReference>
<evidence type="ECO:0000259" key="9">
    <source>
        <dbReference type="PROSITE" id="PS51755"/>
    </source>
</evidence>
<dbReference type="SMART" id="SM00862">
    <property type="entry name" value="Trans_reg_C"/>
    <property type="match status" value="1"/>
</dbReference>
<keyword evidence="3" id="KW-0805">Transcription regulation</keyword>
<sequence>MRVLVVEDEPRLAENIAAALREAGFAVDHAADGVDGSHCAEQDLYDLIILDLMLPGRDGTTVLRNMRRSNIKTPVLILTAREGKDSLIELLNAGADDYIGKPFDLRELMARSKALIRRSKGTATPNLEVGDISIDTVQQTVTRAGEIIDLSPTEYRILEYLAHHTKSIISKRVLLEHLYDFEWEHTDNVIEVHIFNLRRKLTIPGKESIIETVRHRGYRIRGKESQ</sequence>
<dbReference type="InterPro" id="IPR001867">
    <property type="entry name" value="OmpR/PhoB-type_DNA-bd"/>
</dbReference>
<dbReference type="EMBL" id="LT629690">
    <property type="protein sequence ID" value="SDE91886.1"/>
    <property type="molecule type" value="Genomic_DNA"/>
</dbReference>
<gene>
    <name evidence="10" type="ORF">SAMN05444167_0811</name>
</gene>
<organism evidence="10 11">
    <name type="scientific">Terriglobus roseus</name>
    <dbReference type="NCBI Taxonomy" id="392734"/>
    <lineage>
        <taxon>Bacteria</taxon>
        <taxon>Pseudomonadati</taxon>
        <taxon>Acidobacteriota</taxon>
        <taxon>Terriglobia</taxon>
        <taxon>Terriglobales</taxon>
        <taxon>Acidobacteriaceae</taxon>
        <taxon>Terriglobus</taxon>
    </lineage>
</organism>
<dbReference type="SMART" id="SM00448">
    <property type="entry name" value="REC"/>
    <property type="match status" value="1"/>
</dbReference>
<dbReference type="Pfam" id="PF00072">
    <property type="entry name" value="Response_reg"/>
    <property type="match status" value="1"/>
</dbReference>
<keyword evidence="4 7" id="KW-0238">DNA-binding</keyword>
<keyword evidence="1 6" id="KW-0597">Phosphoprotein</keyword>
<proteinExistence type="predicted"/>
<evidence type="ECO:0000313" key="10">
    <source>
        <dbReference type="EMBL" id="SDE91886.1"/>
    </source>
</evidence>
<evidence type="ECO:0000256" key="6">
    <source>
        <dbReference type="PROSITE-ProRule" id="PRU00169"/>
    </source>
</evidence>
<dbReference type="Gene3D" id="6.10.250.690">
    <property type="match status" value="1"/>
</dbReference>
<evidence type="ECO:0000256" key="2">
    <source>
        <dbReference type="ARBA" id="ARBA00023012"/>
    </source>
</evidence>
<evidence type="ECO:0000256" key="3">
    <source>
        <dbReference type="ARBA" id="ARBA00023015"/>
    </source>
</evidence>
<dbReference type="FunFam" id="3.40.50.2300:FF:000002">
    <property type="entry name" value="DNA-binding response regulator PhoP"/>
    <property type="match status" value="1"/>
</dbReference>
<dbReference type="SUPFAM" id="SSF52172">
    <property type="entry name" value="CheY-like"/>
    <property type="match status" value="1"/>
</dbReference>
<dbReference type="InterPro" id="IPR011006">
    <property type="entry name" value="CheY-like_superfamily"/>
</dbReference>
<dbReference type="Gene3D" id="1.10.10.10">
    <property type="entry name" value="Winged helix-like DNA-binding domain superfamily/Winged helix DNA-binding domain"/>
    <property type="match status" value="1"/>
</dbReference>
<dbReference type="PANTHER" id="PTHR48111:SF37">
    <property type="entry name" value="RESPONSE REGULATOR PROTEIN CARR"/>
    <property type="match status" value="1"/>
</dbReference>
<dbReference type="CDD" id="cd00383">
    <property type="entry name" value="trans_reg_C"/>
    <property type="match status" value="1"/>
</dbReference>
<dbReference type="AlphaFoldDB" id="A0A1G7GUQ1"/>